<proteinExistence type="inferred from homology"/>
<comment type="similarity">
    <text evidence="1">Belongs to the outer membrane factor (OMF) (TC 1.B.17) family.</text>
</comment>
<dbReference type="SUPFAM" id="SSF56954">
    <property type="entry name" value="Outer membrane efflux proteins (OEP)"/>
    <property type="match status" value="1"/>
</dbReference>
<dbReference type="Proteomes" id="UP001250932">
    <property type="component" value="Unassembled WGS sequence"/>
</dbReference>
<dbReference type="RefSeq" id="WP_313831073.1">
    <property type="nucleotide sequence ID" value="NZ_JAQOUE010000001.1"/>
</dbReference>
<dbReference type="InterPro" id="IPR010131">
    <property type="entry name" value="MdtP/NodT-like"/>
</dbReference>
<keyword evidence="3" id="KW-1185">Reference proteome</keyword>
<gene>
    <name evidence="2" type="ORF">PPG34_00025</name>
</gene>
<reference evidence="2 3" key="1">
    <citation type="journal article" date="2023" name="ISME J.">
        <title>Cultivation and genomic characterization of novel and ubiquitous marine nitrite-oxidizing bacteria from the Nitrospirales.</title>
        <authorList>
            <person name="Mueller A.J."/>
            <person name="Daebeler A."/>
            <person name="Herbold C.W."/>
            <person name="Kirkegaard R.H."/>
            <person name="Daims H."/>
        </authorList>
    </citation>
    <scope>NUCLEOTIDE SEQUENCE [LARGE SCALE GENOMIC DNA]</scope>
    <source>
        <strain evidence="2 3">EB</strain>
    </source>
</reference>
<evidence type="ECO:0000313" key="3">
    <source>
        <dbReference type="Proteomes" id="UP001250932"/>
    </source>
</evidence>
<dbReference type="EMBL" id="JAQOUE010000001">
    <property type="protein sequence ID" value="MDT7040715.1"/>
    <property type="molecule type" value="Genomic_DNA"/>
</dbReference>
<evidence type="ECO:0000313" key="2">
    <source>
        <dbReference type="EMBL" id="MDT7040715.1"/>
    </source>
</evidence>
<organism evidence="2 3">
    <name type="scientific">Candidatus Nitronereus thalassa</name>
    <dbReference type="NCBI Taxonomy" id="3020898"/>
    <lineage>
        <taxon>Bacteria</taxon>
        <taxon>Pseudomonadati</taxon>
        <taxon>Nitrospirota</taxon>
        <taxon>Nitrospiria</taxon>
        <taxon>Nitrospirales</taxon>
        <taxon>Nitrospiraceae</taxon>
        <taxon>Candidatus Nitronereus</taxon>
    </lineage>
</organism>
<dbReference type="PANTHER" id="PTHR30203:SF24">
    <property type="entry name" value="BLR4935 PROTEIN"/>
    <property type="match status" value="1"/>
</dbReference>
<comment type="caution">
    <text evidence="2">The sequence shown here is derived from an EMBL/GenBank/DDBJ whole genome shotgun (WGS) entry which is preliminary data.</text>
</comment>
<protein>
    <submittedName>
        <fullName evidence="2">TolC family protein</fullName>
    </submittedName>
</protein>
<dbReference type="InterPro" id="IPR003423">
    <property type="entry name" value="OMP_efflux"/>
</dbReference>
<name>A0ABU3K2U5_9BACT</name>
<accession>A0ABU3K2U5</accession>
<evidence type="ECO:0000256" key="1">
    <source>
        <dbReference type="ARBA" id="ARBA00007613"/>
    </source>
</evidence>
<sequence length="423" mass="48396">MKPVRFYWQWLLLSTFLLGLPWPISAGAQISSKEIIQLGPLIQEALENNPELVAEQALVEAMIERVPQSKSLDDPELTLSLWNTPNSLDVTRSDRTIFGLSQQFPYPGTLSQQEHIAEKVVAQAQQRLTGKKREIIAAVKTAYYELFYAHQAIEVHHQEAKRLKQFFDAATAKFRVGKGTQVDVLKAQVEQSKWFQHLPVLEQQKQTAQAHLNTILNRDAEASLGVPLEPMSEPKTLSLEHLQNQAVQQRPEILEAALAVQQFDATIKLAELQTYPHLRVEAQRWLNRNEEDGFGGIVSINLPFAFWTKPKYEAGVREAKAHREVAQFKKRTLENQTRFQIQDLMARITAKRKILDLYQTTVLPQAKLTLRAAIAGYRTDRNDFLDLIEADRALLTYQLEFVRAFVDWEQLLAKLERVVGTEL</sequence>
<dbReference type="Gene3D" id="1.20.1600.10">
    <property type="entry name" value="Outer membrane efflux proteins (OEP)"/>
    <property type="match status" value="1"/>
</dbReference>
<dbReference type="Pfam" id="PF02321">
    <property type="entry name" value="OEP"/>
    <property type="match status" value="2"/>
</dbReference>
<dbReference type="PANTHER" id="PTHR30203">
    <property type="entry name" value="OUTER MEMBRANE CATION EFFLUX PROTEIN"/>
    <property type="match status" value="1"/>
</dbReference>